<proteinExistence type="predicted"/>
<organism evidence="1 2">
    <name type="scientific">Marasmius crinis-equi</name>
    <dbReference type="NCBI Taxonomy" id="585013"/>
    <lineage>
        <taxon>Eukaryota</taxon>
        <taxon>Fungi</taxon>
        <taxon>Dikarya</taxon>
        <taxon>Basidiomycota</taxon>
        <taxon>Agaricomycotina</taxon>
        <taxon>Agaricomycetes</taxon>
        <taxon>Agaricomycetidae</taxon>
        <taxon>Agaricales</taxon>
        <taxon>Marasmiineae</taxon>
        <taxon>Marasmiaceae</taxon>
        <taxon>Marasmius</taxon>
    </lineage>
</organism>
<dbReference type="Proteomes" id="UP001465976">
    <property type="component" value="Unassembled WGS sequence"/>
</dbReference>
<dbReference type="EMBL" id="JBAHYK010004458">
    <property type="protein sequence ID" value="KAL0562806.1"/>
    <property type="molecule type" value="Genomic_DNA"/>
</dbReference>
<evidence type="ECO:0000313" key="2">
    <source>
        <dbReference type="Proteomes" id="UP001465976"/>
    </source>
</evidence>
<comment type="caution">
    <text evidence="1">The sequence shown here is derived from an EMBL/GenBank/DDBJ whole genome shotgun (WGS) entry which is preliminary data.</text>
</comment>
<feature type="non-terminal residue" evidence="1">
    <location>
        <position position="282"/>
    </location>
</feature>
<protein>
    <submittedName>
        <fullName evidence="1">Uncharacterized protein</fullName>
    </submittedName>
</protein>
<sequence length="282" mass="31175">MDNPELGFGELISIDPTNIPSSSGPVDLTSRTIVCSGSEFQRLLVSLRASADAQNHGHLYHEEATQNFLKKPTFYEQRLTPNAELSTIHGRSIIPYASLQRYNGLKTEALTITWQFIHPPSRARSLKNVPTFHCVGYVAPYSITMAAAIIGPTPHFQRAIVIGIILYKKNWAYLAAQTEVQGKPVCLRVPKFALLPGLPYIHSKHLAFIALLCPALSGISPGDIGAHVQAMVDCYPPEPNCHEEEEMEVEPREGGPLWADRWTGMPSLRKPTDLGDWVSTHS</sequence>
<name>A0ABR3EIT9_9AGAR</name>
<accession>A0ABR3EIT9</accession>
<reference evidence="1 2" key="1">
    <citation type="submission" date="2024-02" db="EMBL/GenBank/DDBJ databases">
        <title>A draft genome for the cacao thread blight pathogen Marasmius crinis-equi.</title>
        <authorList>
            <person name="Cohen S.P."/>
            <person name="Baruah I.K."/>
            <person name="Amoako-Attah I."/>
            <person name="Bukari Y."/>
            <person name="Meinhardt L.W."/>
            <person name="Bailey B.A."/>
        </authorList>
    </citation>
    <scope>NUCLEOTIDE SEQUENCE [LARGE SCALE GENOMIC DNA]</scope>
    <source>
        <strain evidence="1 2">GH-76</strain>
    </source>
</reference>
<keyword evidence="2" id="KW-1185">Reference proteome</keyword>
<evidence type="ECO:0000313" key="1">
    <source>
        <dbReference type="EMBL" id="KAL0562806.1"/>
    </source>
</evidence>
<gene>
    <name evidence="1" type="ORF">V5O48_019272</name>
</gene>